<gene>
    <name evidence="1" type="ORF">HVS_03540</name>
</gene>
<name>A0A2K9E5B8_9FIRM</name>
<organism evidence="1 2">
    <name type="scientific">Acetivibrio saccincola</name>
    <dbReference type="NCBI Taxonomy" id="1677857"/>
    <lineage>
        <taxon>Bacteria</taxon>
        <taxon>Bacillati</taxon>
        <taxon>Bacillota</taxon>
        <taxon>Clostridia</taxon>
        <taxon>Eubacteriales</taxon>
        <taxon>Oscillospiraceae</taxon>
        <taxon>Acetivibrio</taxon>
    </lineage>
</organism>
<dbReference type="AlphaFoldDB" id="A0A2K9E5B8"/>
<evidence type="ECO:0000313" key="1">
    <source>
        <dbReference type="EMBL" id="AUG56656.1"/>
    </source>
</evidence>
<protein>
    <recommendedName>
        <fullName evidence="3">FG-GAP repeat protein</fullName>
    </recommendedName>
</protein>
<reference evidence="1 2" key="1">
    <citation type="submission" date="2017-12" db="EMBL/GenBank/DDBJ databases">
        <title>Complete genome sequence of Herbivorax saccincola GGR1, a novel Cellulosome-producing hydrolytic bacterium in a thermophilic biogas plant, established by Illumina and Nanopore MinION sequencing.</title>
        <authorList>
            <person name="Pechtl A."/>
            <person name="Ruckert C."/>
            <person name="Koeck D.E."/>
            <person name="Maus I."/>
            <person name="Winkler A."/>
            <person name="Kalinowski J."/>
            <person name="Puhler A."/>
            <person name="Schwarz W.W."/>
            <person name="Zverlov V.V."/>
            <person name="Schluter A."/>
            <person name="Liebl W."/>
        </authorList>
    </citation>
    <scope>NUCLEOTIDE SEQUENCE [LARGE SCALE GENOMIC DNA]</scope>
    <source>
        <strain evidence="2">SR1</strain>
    </source>
</reference>
<dbReference type="EMBL" id="CP025197">
    <property type="protein sequence ID" value="AUG56656.1"/>
    <property type="molecule type" value="Genomic_DNA"/>
</dbReference>
<dbReference type="Proteomes" id="UP000233534">
    <property type="component" value="Chromosome"/>
</dbReference>
<keyword evidence="2" id="KW-1185">Reference proteome</keyword>
<evidence type="ECO:0008006" key="3">
    <source>
        <dbReference type="Google" id="ProtNLM"/>
    </source>
</evidence>
<sequence length="512" mass="57461">MKVYKILALILIAALLIVNVSCSKGSGGGSVIPTDNIEIPKQIDIELMAITKNITTAINDDIWYKGTFSWFKNLEKQELPVEIFRKHNNIYVLLEKTVKVADDEVYIAIEFLSVNNEYSNKMSSFIIDADINKVKMQLDSKGYKLYKKAEVELDEAIQPEYPITTDERKKIIEVIEKELIRSLKEDTLFPKGAYKIYIRNFRDNDFGTKAVIESLEGETWLRDVSIDSENRIALGRVYTGNELKSMEYEVSQYKKVAILEMKVNSEDMSNSTQDVNKIGDTNVNQYHPVIIARKRSGGSFSEAYVIGGSKDGKWYKLSDFNFPEDSFDKVYVDIDLVKGGETYKLYSSEKLIATVKGEKPTYMISAASGNQLLQVKMGSLNIEDNFFIGVNGDWNALPRALNVIESNVYSVDLDNDGKEEILRLTETPSNEANSSDSKDVQLTVEADGKSVIVGQETVDGIYVSDYLVFAIDLNGDGKLEIIIAALGHNTSLAVIEFADGQFNEVLNFYNGD</sequence>
<proteinExistence type="predicted"/>
<dbReference type="KEGG" id="hsc:HVS_03540"/>
<evidence type="ECO:0000313" key="2">
    <source>
        <dbReference type="Proteomes" id="UP000233534"/>
    </source>
</evidence>
<dbReference type="RefSeq" id="WP_101299281.1">
    <property type="nucleotide sequence ID" value="NZ_CP025197.1"/>
</dbReference>
<dbReference type="SUPFAM" id="SSF69318">
    <property type="entry name" value="Integrin alpha N-terminal domain"/>
    <property type="match status" value="1"/>
</dbReference>
<dbReference type="InterPro" id="IPR028994">
    <property type="entry name" value="Integrin_alpha_N"/>
</dbReference>
<accession>A0A2K9E5B8</accession>